<keyword evidence="9" id="KW-0496">Mitochondrion</keyword>
<comment type="similarity">
    <text evidence="9">Belongs to the CorA metal ion transporter (MIT) (TC 1.A.35) family.</text>
</comment>
<comment type="subcellular location">
    <subcellularLocation>
        <location evidence="1">Membrane</location>
        <topology evidence="1">Multi-pass membrane protein</topology>
    </subcellularLocation>
    <subcellularLocation>
        <location evidence="9">Mitochondrion inner membrane</location>
        <topology evidence="9">Multi-pass membrane protein</topology>
    </subcellularLocation>
</comment>
<feature type="compositionally biased region" description="Acidic residues" evidence="10">
    <location>
        <begin position="144"/>
        <end position="158"/>
    </location>
</feature>
<evidence type="ECO:0000256" key="5">
    <source>
        <dbReference type="ARBA" id="ARBA00022946"/>
    </source>
</evidence>
<feature type="transmembrane region" description="Helical" evidence="9">
    <location>
        <begin position="569"/>
        <end position="594"/>
    </location>
</feature>
<dbReference type="PANTHER" id="PTHR13890:SF0">
    <property type="entry name" value="MAGNESIUM TRANSPORTER MRS2 HOMOLOG, MITOCHONDRIAL"/>
    <property type="match status" value="1"/>
</dbReference>
<feature type="compositionally biased region" description="Polar residues" evidence="10">
    <location>
        <begin position="310"/>
        <end position="341"/>
    </location>
</feature>
<keyword evidence="12" id="KW-1185">Reference proteome</keyword>
<evidence type="ECO:0000256" key="2">
    <source>
        <dbReference type="ARBA" id="ARBA00022448"/>
    </source>
</evidence>
<evidence type="ECO:0000256" key="4">
    <source>
        <dbReference type="ARBA" id="ARBA00022842"/>
    </source>
</evidence>
<keyword evidence="3 9" id="KW-0812">Transmembrane</keyword>
<evidence type="ECO:0000256" key="8">
    <source>
        <dbReference type="ARBA" id="ARBA00023136"/>
    </source>
</evidence>
<feature type="compositionally biased region" description="Polar residues" evidence="10">
    <location>
        <begin position="171"/>
        <end position="182"/>
    </location>
</feature>
<dbReference type="GO" id="GO:0005743">
    <property type="term" value="C:mitochondrial inner membrane"/>
    <property type="evidence" value="ECO:0007669"/>
    <property type="project" value="UniProtKB-SubCell"/>
</dbReference>
<proteinExistence type="inferred from homology"/>
<dbReference type="Gene3D" id="2.40.128.330">
    <property type="match status" value="1"/>
</dbReference>
<feature type="transmembrane region" description="Helical" evidence="9">
    <location>
        <begin position="606"/>
        <end position="632"/>
    </location>
</feature>
<reference evidence="11" key="1">
    <citation type="submission" date="2020-06" db="EMBL/GenBank/DDBJ databases">
        <authorList>
            <consortium name="Plant Systems Biology data submission"/>
        </authorList>
    </citation>
    <scope>NUCLEOTIDE SEQUENCE</scope>
    <source>
        <strain evidence="11">D6</strain>
    </source>
</reference>
<evidence type="ECO:0000256" key="3">
    <source>
        <dbReference type="ARBA" id="ARBA00022692"/>
    </source>
</evidence>
<keyword evidence="8 9" id="KW-0472">Membrane</keyword>
<dbReference type="GO" id="GO:0015095">
    <property type="term" value="F:magnesium ion transmembrane transporter activity"/>
    <property type="evidence" value="ECO:0007669"/>
    <property type="project" value="TreeGrafter"/>
</dbReference>
<keyword evidence="7 9" id="KW-0406">Ion transport</keyword>
<dbReference type="OrthoDB" id="200813at2759"/>
<keyword evidence="5" id="KW-0809">Transit peptide</keyword>
<feature type="region of interest" description="Disordered" evidence="10">
    <location>
        <begin position="97"/>
        <end position="219"/>
    </location>
</feature>
<evidence type="ECO:0000256" key="6">
    <source>
        <dbReference type="ARBA" id="ARBA00022989"/>
    </source>
</evidence>
<evidence type="ECO:0000256" key="10">
    <source>
        <dbReference type="SAM" id="MobiDB-lite"/>
    </source>
</evidence>
<name>A0A9N8HA48_9STRA</name>
<keyword evidence="2 9" id="KW-0813">Transport</keyword>
<feature type="compositionally biased region" description="Polar residues" evidence="10">
    <location>
        <begin position="105"/>
        <end position="114"/>
    </location>
</feature>
<dbReference type="AlphaFoldDB" id="A0A9N8HA48"/>
<sequence>MRRRSAINSVDESFRTRHMMRPSIARMTLDLDYVDIGMNSSVHTGTGRVTDALQHRLAELLVFEIRQDGETEYNSLSVRGLYQYCLKSIKVSAEKRPAIRGNKNDPMSNGTLHFTRSRLGGHKSRRRSSSRAGRTDEYDKYDNLSDDDKDSDTSDDEDRNYSHKRSHNKRISNSSNTPSEGKNVTFGPVLTDNPKGSMDSSNQSDQGAATRRIYPGHDGPVTYRERLGGFLHPRDMRRLVSPFSASNEPELIVRRHVMLLNFDPLRAVILRDRLLVLVPDGADSLLVDLEKRVRGGTREVERAVFGESGMTPTPSQIDIGDSQHSSSNALPQEVRSSTANSTGGGSLASGIIERVKQMGRGNNNNNNNNNNARGEKNPKELATQLTDDFTADTQKFDVISEFQEWDEMAESRELSFELTCVDAVLGSVVTILGKDSNELQKSSIRAMDGLLRQSSGEQGEEILRHMKNSVKEMTSRVKGFIRAMNLVLDETEDMALMNLSRLLSHPERFIQPVPEEILNEESDEPELILEAHLQHAFSLTNSLDLVRGEIQTTQELINQRLDAVRNRLLLANMLISIGSLVVAFGSFIGSVFGMNVMNSLEDSDTAFNTIVLATCLSMVGLVLLFALILWVAGTLPSMRAYA</sequence>
<feature type="compositionally biased region" description="Basic and acidic residues" evidence="10">
    <location>
        <begin position="133"/>
        <end position="143"/>
    </location>
</feature>
<feature type="compositionally biased region" description="Basic residues" evidence="10">
    <location>
        <begin position="115"/>
        <end position="129"/>
    </location>
</feature>
<keyword evidence="4 9" id="KW-0460">Magnesium</keyword>
<gene>
    <name evidence="11" type="ORF">SEMRO_229_G092930.1</name>
</gene>
<feature type="compositionally biased region" description="Polar residues" evidence="10">
    <location>
        <begin position="198"/>
        <end position="207"/>
    </location>
</feature>
<dbReference type="InterPro" id="IPR039204">
    <property type="entry name" value="MRS2-like"/>
</dbReference>
<dbReference type="Pfam" id="PF22099">
    <property type="entry name" value="MRS2-like"/>
    <property type="match status" value="1"/>
</dbReference>
<keyword evidence="6 9" id="KW-1133">Transmembrane helix</keyword>
<dbReference type="PANTHER" id="PTHR13890">
    <property type="entry name" value="RNA SPLICING PROTEIN MRS2, MITOCHONDRIAL"/>
    <property type="match status" value="1"/>
</dbReference>
<accession>A0A9N8HA48</accession>
<evidence type="ECO:0000313" key="11">
    <source>
        <dbReference type="EMBL" id="CAB9505377.1"/>
    </source>
</evidence>
<dbReference type="Proteomes" id="UP001153069">
    <property type="component" value="Unassembled WGS sequence"/>
</dbReference>
<evidence type="ECO:0000256" key="9">
    <source>
        <dbReference type="RuleBase" id="RU366042"/>
    </source>
</evidence>
<organism evidence="11 12">
    <name type="scientific">Seminavis robusta</name>
    <dbReference type="NCBI Taxonomy" id="568900"/>
    <lineage>
        <taxon>Eukaryota</taxon>
        <taxon>Sar</taxon>
        <taxon>Stramenopiles</taxon>
        <taxon>Ochrophyta</taxon>
        <taxon>Bacillariophyta</taxon>
        <taxon>Bacillariophyceae</taxon>
        <taxon>Bacillariophycidae</taxon>
        <taxon>Naviculales</taxon>
        <taxon>Naviculaceae</taxon>
        <taxon>Seminavis</taxon>
    </lineage>
</organism>
<dbReference type="Gene3D" id="1.20.58.340">
    <property type="entry name" value="Magnesium transport protein CorA, transmembrane region"/>
    <property type="match status" value="1"/>
</dbReference>
<dbReference type="CDD" id="cd12823">
    <property type="entry name" value="Mrs2_Mfm1p-like"/>
    <property type="match status" value="1"/>
</dbReference>
<dbReference type="EMBL" id="CAICTM010000228">
    <property type="protein sequence ID" value="CAB9505377.1"/>
    <property type="molecule type" value="Genomic_DNA"/>
</dbReference>
<feature type="region of interest" description="Disordered" evidence="10">
    <location>
        <begin position="302"/>
        <end position="347"/>
    </location>
</feature>
<protein>
    <recommendedName>
        <fullName evidence="9">Magnesium transporter</fullName>
    </recommendedName>
</protein>
<evidence type="ECO:0000256" key="1">
    <source>
        <dbReference type="ARBA" id="ARBA00004141"/>
    </source>
</evidence>
<evidence type="ECO:0000256" key="7">
    <source>
        <dbReference type="ARBA" id="ARBA00023065"/>
    </source>
</evidence>
<comment type="caution">
    <text evidence="11">The sequence shown here is derived from an EMBL/GenBank/DDBJ whole genome shotgun (WGS) entry which is preliminary data.</text>
</comment>
<keyword evidence="9" id="KW-0999">Mitochondrion inner membrane</keyword>
<evidence type="ECO:0000313" key="12">
    <source>
        <dbReference type="Proteomes" id="UP001153069"/>
    </source>
</evidence>